<sequence length="76" mass="8164">MKDKIAHAVFGWIISLALGGLFQNVVIGLLGGCLAGIIKEVVWDKWLNKGTPELLDFVATCIGAILGLIMLLPARF</sequence>
<keyword evidence="1" id="KW-1133">Transmembrane helix</keyword>
<dbReference type="EMBL" id="DSBT01000212">
    <property type="protein sequence ID" value="HDP78029.1"/>
    <property type="molecule type" value="Genomic_DNA"/>
</dbReference>
<evidence type="ECO:0000256" key="1">
    <source>
        <dbReference type="SAM" id="Phobius"/>
    </source>
</evidence>
<proteinExistence type="predicted"/>
<evidence type="ECO:0000313" key="2">
    <source>
        <dbReference type="EMBL" id="HDP78029.1"/>
    </source>
</evidence>
<feature type="transmembrane region" description="Helical" evidence="1">
    <location>
        <begin position="12"/>
        <end position="37"/>
    </location>
</feature>
<protein>
    <submittedName>
        <fullName evidence="2">Uncharacterized protein</fullName>
    </submittedName>
</protein>
<gene>
    <name evidence="2" type="ORF">ENN47_07580</name>
</gene>
<organism evidence="2">
    <name type="scientific">Mesotoga infera</name>
    <dbReference type="NCBI Taxonomy" id="1236046"/>
    <lineage>
        <taxon>Bacteria</taxon>
        <taxon>Thermotogati</taxon>
        <taxon>Thermotogota</taxon>
        <taxon>Thermotogae</taxon>
        <taxon>Kosmotogales</taxon>
        <taxon>Kosmotogaceae</taxon>
        <taxon>Mesotoga</taxon>
    </lineage>
</organism>
<accession>A0A7C1CWL0</accession>
<dbReference type="PROSITE" id="PS51257">
    <property type="entry name" value="PROKAR_LIPOPROTEIN"/>
    <property type="match status" value="1"/>
</dbReference>
<name>A0A7C1CWL0_9BACT</name>
<dbReference type="Proteomes" id="UP000886198">
    <property type="component" value="Unassembled WGS sequence"/>
</dbReference>
<keyword evidence="1" id="KW-0812">Transmembrane</keyword>
<reference evidence="2" key="1">
    <citation type="journal article" date="2020" name="mSystems">
        <title>Genome- and Community-Level Interaction Insights into Carbon Utilization and Element Cycling Functions of Hydrothermarchaeota in Hydrothermal Sediment.</title>
        <authorList>
            <person name="Zhou Z."/>
            <person name="Liu Y."/>
            <person name="Xu W."/>
            <person name="Pan J."/>
            <person name="Luo Z.H."/>
            <person name="Li M."/>
        </authorList>
    </citation>
    <scope>NUCLEOTIDE SEQUENCE [LARGE SCALE GENOMIC DNA]</scope>
    <source>
        <strain evidence="2">SpSt-1179</strain>
    </source>
</reference>
<feature type="transmembrane region" description="Helical" evidence="1">
    <location>
        <begin position="57"/>
        <end position="74"/>
    </location>
</feature>
<dbReference type="AlphaFoldDB" id="A0A7C1CWL0"/>
<keyword evidence="1" id="KW-0472">Membrane</keyword>
<comment type="caution">
    <text evidence="2">The sequence shown here is derived from an EMBL/GenBank/DDBJ whole genome shotgun (WGS) entry which is preliminary data.</text>
</comment>